<comment type="caution">
    <text evidence="1">The sequence shown here is derived from an EMBL/GenBank/DDBJ whole genome shotgun (WGS) entry which is preliminary data.</text>
</comment>
<feature type="non-terminal residue" evidence="1">
    <location>
        <position position="1"/>
    </location>
</feature>
<dbReference type="Gene3D" id="2.130.10.10">
    <property type="entry name" value="YVTN repeat-like/Quinoprotein amine dehydrogenase"/>
    <property type="match status" value="1"/>
</dbReference>
<dbReference type="InterPro" id="IPR036322">
    <property type="entry name" value="WD40_repeat_dom_sf"/>
</dbReference>
<evidence type="ECO:0000313" key="2">
    <source>
        <dbReference type="Proteomes" id="UP000663874"/>
    </source>
</evidence>
<accession>A0A820EHJ6</accession>
<reference evidence="1" key="1">
    <citation type="submission" date="2021-02" db="EMBL/GenBank/DDBJ databases">
        <authorList>
            <person name="Nowell W R."/>
        </authorList>
    </citation>
    <scope>NUCLEOTIDE SEQUENCE</scope>
</reference>
<organism evidence="1 2">
    <name type="scientific">Rotaria sordida</name>
    <dbReference type="NCBI Taxonomy" id="392033"/>
    <lineage>
        <taxon>Eukaryota</taxon>
        <taxon>Metazoa</taxon>
        <taxon>Spiralia</taxon>
        <taxon>Gnathifera</taxon>
        <taxon>Rotifera</taxon>
        <taxon>Eurotatoria</taxon>
        <taxon>Bdelloidea</taxon>
        <taxon>Philodinida</taxon>
        <taxon>Philodinidae</taxon>
        <taxon>Rotaria</taxon>
    </lineage>
</organism>
<dbReference type="GO" id="GO:0034388">
    <property type="term" value="C:Pwp2p-containing subcomplex of 90S preribosome"/>
    <property type="evidence" value="ECO:0007669"/>
    <property type="project" value="TreeGrafter"/>
</dbReference>
<evidence type="ECO:0000313" key="1">
    <source>
        <dbReference type="EMBL" id="CAF4246967.1"/>
    </source>
</evidence>
<proteinExistence type="predicted"/>
<name>A0A820EHJ6_9BILA</name>
<dbReference type="GO" id="GO:0000028">
    <property type="term" value="P:ribosomal small subunit assembly"/>
    <property type="evidence" value="ECO:0007669"/>
    <property type="project" value="TreeGrafter"/>
</dbReference>
<dbReference type="InterPro" id="IPR027145">
    <property type="entry name" value="PWP2"/>
</dbReference>
<dbReference type="Proteomes" id="UP000663874">
    <property type="component" value="Unassembled WGS sequence"/>
</dbReference>
<dbReference type="PANTHER" id="PTHR19858:SF0">
    <property type="entry name" value="PERIODIC TRYPTOPHAN PROTEIN 2 HOMOLOG"/>
    <property type="match status" value="1"/>
</dbReference>
<dbReference type="InterPro" id="IPR015943">
    <property type="entry name" value="WD40/YVTN_repeat-like_dom_sf"/>
</dbReference>
<dbReference type="PANTHER" id="PTHR19858">
    <property type="entry name" value="WD40 REPEAT PROTEIN"/>
    <property type="match status" value="1"/>
</dbReference>
<dbReference type="GO" id="GO:0032040">
    <property type="term" value="C:small-subunit processome"/>
    <property type="evidence" value="ECO:0007669"/>
    <property type="project" value="TreeGrafter"/>
</dbReference>
<dbReference type="GO" id="GO:0000462">
    <property type="term" value="P:maturation of SSU-rRNA from tricistronic rRNA transcript (SSU-rRNA, 5.8S rRNA, LSU-rRNA)"/>
    <property type="evidence" value="ECO:0007669"/>
    <property type="project" value="TreeGrafter"/>
</dbReference>
<gene>
    <name evidence="1" type="ORF">FNK824_LOCUS38433</name>
</gene>
<protein>
    <submittedName>
        <fullName evidence="1">Uncharacterized protein</fullName>
    </submittedName>
</protein>
<sequence length="192" mass="22229">DRSETLSFESEFNTICSTLSSNDALLLIANETGREYLYNVKCCRLIGIHRFGHDIRTIEFSPDFKSVAVCRSNRYEFYTCPSTDRQFNLFTLKFILHSFHDKIKFINWTSDFLVLTVISADMTTKIFSVSLLDKLYRFILVSHVCEIVGTFFEQDSLNIMTICKNAKVNYWTADMDLASIESISYIPDENVN</sequence>
<dbReference type="EMBL" id="CAJOBE010021892">
    <property type="protein sequence ID" value="CAF4246967.1"/>
    <property type="molecule type" value="Genomic_DNA"/>
</dbReference>
<dbReference type="AlphaFoldDB" id="A0A820EHJ6"/>
<dbReference type="SUPFAM" id="SSF50978">
    <property type="entry name" value="WD40 repeat-like"/>
    <property type="match status" value="1"/>
</dbReference>